<proteinExistence type="predicted"/>
<dbReference type="PANTHER" id="PTHR35813:SF1">
    <property type="entry name" value="INNER MEMBRANE PROTEIN YBAN"/>
    <property type="match status" value="1"/>
</dbReference>
<evidence type="ECO:0000313" key="3">
    <source>
        <dbReference type="EMBL" id="MFD0966336.1"/>
    </source>
</evidence>
<dbReference type="EMBL" id="JBHTJN010000011">
    <property type="protein sequence ID" value="MFD0966336.1"/>
    <property type="molecule type" value="Genomic_DNA"/>
</dbReference>
<reference evidence="4" key="1">
    <citation type="journal article" date="2019" name="Int. J. Syst. Evol. Microbiol.">
        <title>The Global Catalogue of Microorganisms (GCM) 10K type strain sequencing project: providing services to taxonomists for standard genome sequencing and annotation.</title>
        <authorList>
            <consortium name="The Broad Institute Genomics Platform"/>
            <consortium name="The Broad Institute Genome Sequencing Center for Infectious Disease"/>
            <person name="Wu L."/>
            <person name="Ma J."/>
        </authorList>
    </citation>
    <scope>NUCLEOTIDE SEQUENCE [LARGE SCALE GENOMIC DNA]</scope>
    <source>
        <strain evidence="4">CCUG 61707</strain>
    </source>
</reference>
<dbReference type="InterPro" id="IPR007401">
    <property type="entry name" value="DUF454"/>
</dbReference>
<dbReference type="PANTHER" id="PTHR35813">
    <property type="entry name" value="INNER MEMBRANE PROTEIN YBAN"/>
    <property type="match status" value="1"/>
</dbReference>
<organism evidence="3 4">
    <name type="scientific">Seminibacterium arietis</name>
    <dbReference type="NCBI Taxonomy" id="1173502"/>
    <lineage>
        <taxon>Bacteria</taxon>
        <taxon>Pseudomonadati</taxon>
        <taxon>Pseudomonadota</taxon>
        <taxon>Gammaproteobacteria</taxon>
        <taxon>Pasteurellales</taxon>
        <taxon>Pasteurellaceae</taxon>
        <taxon>Seminibacterium</taxon>
    </lineage>
</organism>
<dbReference type="Proteomes" id="UP001596996">
    <property type="component" value="Unassembled WGS sequence"/>
</dbReference>
<evidence type="ECO:0000256" key="1">
    <source>
        <dbReference type="PIRNR" id="PIRNR016789"/>
    </source>
</evidence>
<evidence type="ECO:0000313" key="4">
    <source>
        <dbReference type="Proteomes" id="UP001596996"/>
    </source>
</evidence>
<keyword evidence="2" id="KW-1133">Transmembrane helix</keyword>
<keyword evidence="1 2" id="KW-0472">Membrane</keyword>
<protein>
    <recommendedName>
        <fullName evidence="1">Inner membrane protein</fullName>
    </recommendedName>
</protein>
<comment type="subcellular location">
    <subcellularLocation>
        <location evidence="1">Cell inner membrane</location>
        <topology evidence="1">Multi-pass membrane protein</topology>
    </subcellularLocation>
</comment>
<keyword evidence="2" id="KW-0812">Transmembrane</keyword>
<keyword evidence="4" id="KW-1185">Reference proteome</keyword>
<gene>
    <name evidence="3" type="ORF">ACFQ02_05685</name>
</gene>
<dbReference type="Pfam" id="PF04304">
    <property type="entry name" value="DUF454"/>
    <property type="match status" value="1"/>
</dbReference>
<dbReference type="PIRSF" id="PIRSF016789">
    <property type="entry name" value="DUF454"/>
    <property type="match status" value="1"/>
</dbReference>
<keyword evidence="1" id="KW-0997">Cell inner membrane</keyword>
<evidence type="ECO:0000256" key="2">
    <source>
        <dbReference type="SAM" id="Phobius"/>
    </source>
</evidence>
<accession>A0ABW3I8T5</accession>
<feature type="transmembrane region" description="Helical" evidence="2">
    <location>
        <begin position="6"/>
        <end position="39"/>
    </location>
</feature>
<dbReference type="RefSeq" id="WP_380820405.1">
    <property type="nucleotide sequence ID" value="NZ_JBHTJN010000011.1"/>
</dbReference>
<keyword evidence="1" id="KW-1003">Cell membrane</keyword>
<comment type="caution">
    <text evidence="3">The sequence shown here is derived from an EMBL/GenBank/DDBJ whole genome shotgun (WGS) entry which is preliminary data.</text>
</comment>
<name>A0ABW3I8T5_9PAST</name>
<feature type="transmembrane region" description="Helical" evidence="2">
    <location>
        <begin position="98"/>
        <end position="115"/>
    </location>
</feature>
<sequence>MKPIYISLGCIFLGLGVLGVILPILPTTPFLLLTVFFFAKGSDRLHNWFLQTKLYNLHLKSFKEQRALSRKSKVTILSFATLMLMIGFYFTPSVIGRSIILLVLLVKYWFFFFWIKTIKE</sequence>